<dbReference type="FunFam" id="1.25.40.10:FF:000202">
    <property type="entry name" value="Unplaced genomic scaffold supercont1.7, whole genome shotgun sequence"/>
    <property type="match status" value="1"/>
</dbReference>
<evidence type="ECO:0000256" key="2">
    <source>
        <dbReference type="SAM" id="Phobius"/>
    </source>
</evidence>
<dbReference type="PANTHER" id="PTHR15696:SF0">
    <property type="entry name" value="TELOMERASE-BINDING PROTEIN EST1A"/>
    <property type="match status" value="1"/>
</dbReference>
<name>A0A438NER5_EXOME</name>
<dbReference type="GO" id="GO:0000184">
    <property type="term" value="P:nuclear-transcribed mRNA catabolic process, nonsense-mediated decay"/>
    <property type="evidence" value="ECO:0007669"/>
    <property type="project" value="TreeGrafter"/>
</dbReference>
<dbReference type="GO" id="GO:0070034">
    <property type="term" value="F:telomerase RNA binding"/>
    <property type="evidence" value="ECO:0007669"/>
    <property type="project" value="TreeGrafter"/>
</dbReference>
<dbReference type="GO" id="GO:0005697">
    <property type="term" value="C:telomerase holoenzyme complex"/>
    <property type="evidence" value="ECO:0007669"/>
    <property type="project" value="TreeGrafter"/>
</dbReference>
<gene>
    <name evidence="3" type="ORF">B0A52_02058</name>
</gene>
<keyword evidence="2" id="KW-1133">Transmembrane helix</keyword>
<proteinExistence type="predicted"/>
<feature type="transmembrane region" description="Helical" evidence="2">
    <location>
        <begin position="491"/>
        <end position="519"/>
    </location>
</feature>
<dbReference type="InterPro" id="IPR045153">
    <property type="entry name" value="Est1/Ebs1-like"/>
</dbReference>
<keyword evidence="2" id="KW-0812">Transmembrane</keyword>
<dbReference type="InterPro" id="IPR011990">
    <property type="entry name" value="TPR-like_helical_dom_sf"/>
</dbReference>
<sequence length="683" mass="77570">MSSRSSASRSASLQSQTCRSSPPRSSPKVQHCQHGALGTTQVPHPDLYDPKWSHQETKIFFQPDARPISQEQLINEVKGIYAGLVMVEKKCVEICQSQSQQTNKLTDEQWQALIALHRTLLHEHHDFFLASQHPTATPALRRLPQKYAMPARMWRHGIHAFLELLRHRLPHSLEHILSFVYLAYQMMGLLMESVPAFHETWIECLGDLARYRMAIEETDMRDREIWSNVARTWYNRATDRSPETGRIQHHLAVLARPNVVSQLFYYSKALVCVTPFVDTRESIMLLFSPLLDQPNEVTIQNVLPFSHEAQQRQFPEDFVIRGLLWTLYYYPSDFFEGQQVDEDESKLEHPSHHALFTHHAYHDPKRRQFAAASSPTRPIESTTEMANQFQARTPWTKTFTRQIPLDNENEPTNPIFVGIRGMINTARLFQNVVNRSIRAFLEGPQSSVTQRLLATTSSFKLLSPVLAQEPPDSSPTLAEHSSEIPQEPLHWGYVAAGFGKSLVLTFGPPIVLCMFLRIIQNVAFRWSNRTTWRISAQVKNRFDHTEFCALVSAALYLAAARLADPWKVCLVVDAGWYQKQHWDAHLAVQRQTRTGNVAEYLVCLFSSFLLAGAVCWIAGPYGGGLVDFVSLIPISSLAVVKLITSGIIPALTGNTGLPGSWGHHLPLPAVTQPPRVRRLTARY</sequence>
<dbReference type="PANTHER" id="PTHR15696">
    <property type="entry name" value="SMG-7 SUPPRESSOR WITH MORPHOLOGICAL EFFECT ON GENITALIA PROTEIN 7"/>
    <property type="match status" value="1"/>
</dbReference>
<organism evidence="3 4">
    <name type="scientific">Exophiala mesophila</name>
    <name type="common">Black yeast-like fungus</name>
    <dbReference type="NCBI Taxonomy" id="212818"/>
    <lineage>
        <taxon>Eukaryota</taxon>
        <taxon>Fungi</taxon>
        <taxon>Dikarya</taxon>
        <taxon>Ascomycota</taxon>
        <taxon>Pezizomycotina</taxon>
        <taxon>Eurotiomycetes</taxon>
        <taxon>Chaetothyriomycetidae</taxon>
        <taxon>Chaetothyriales</taxon>
        <taxon>Herpotrichiellaceae</taxon>
        <taxon>Exophiala</taxon>
    </lineage>
</organism>
<protein>
    <recommendedName>
        <fullName evidence="5">DNA/RNA-binding domain-containing protein</fullName>
    </recommendedName>
</protein>
<evidence type="ECO:0008006" key="5">
    <source>
        <dbReference type="Google" id="ProtNLM"/>
    </source>
</evidence>
<keyword evidence="2" id="KW-0472">Membrane</keyword>
<dbReference type="VEuPathDB" id="FungiDB:PV10_04819"/>
<comment type="caution">
    <text evidence="3">The sequence shown here is derived from an EMBL/GenBank/DDBJ whole genome shotgun (WGS) entry which is preliminary data.</text>
</comment>
<reference evidence="3 4" key="1">
    <citation type="submission" date="2017-03" db="EMBL/GenBank/DDBJ databases">
        <title>Genomes of endolithic fungi from Antarctica.</title>
        <authorList>
            <person name="Coleine C."/>
            <person name="Masonjones S."/>
            <person name="Stajich J.E."/>
        </authorList>
    </citation>
    <scope>NUCLEOTIDE SEQUENCE [LARGE SCALE GENOMIC DNA]</scope>
    <source>
        <strain evidence="3 4">CCFEE 6314</strain>
    </source>
</reference>
<accession>A0A438NER5</accession>
<evidence type="ECO:0000256" key="1">
    <source>
        <dbReference type="SAM" id="MobiDB-lite"/>
    </source>
</evidence>
<evidence type="ECO:0000313" key="4">
    <source>
        <dbReference type="Proteomes" id="UP000288859"/>
    </source>
</evidence>
<dbReference type="AlphaFoldDB" id="A0A438NER5"/>
<dbReference type="Gene3D" id="1.25.40.10">
    <property type="entry name" value="Tetratricopeptide repeat domain"/>
    <property type="match status" value="1"/>
</dbReference>
<feature type="transmembrane region" description="Helical" evidence="2">
    <location>
        <begin position="631"/>
        <end position="651"/>
    </location>
</feature>
<dbReference type="EMBL" id="NAJM01000005">
    <property type="protein sequence ID" value="RVX74226.1"/>
    <property type="molecule type" value="Genomic_DNA"/>
</dbReference>
<feature type="region of interest" description="Disordered" evidence="1">
    <location>
        <begin position="1"/>
        <end position="49"/>
    </location>
</feature>
<evidence type="ECO:0000313" key="3">
    <source>
        <dbReference type="EMBL" id="RVX74226.1"/>
    </source>
</evidence>
<feature type="transmembrane region" description="Helical" evidence="2">
    <location>
        <begin position="600"/>
        <end position="619"/>
    </location>
</feature>
<dbReference type="Proteomes" id="UP000288859">
    <property type="component" value="Unassembled WGS sequence"/>
</dbReference>
<feature type="compositionally biased region" description="Polar residues" evidence="1">
    <location>
        <begin position="13"/>
        <end position="23"/>
    </location>
</feature>
<dbReference type="OrthoDB" id="4152838at2759"/>
<feature type="compositionally biased region" description="Low complexity" evidence="1">
    <location>
        <begin position="1"/>
        <end position="12"/>
    </location>
</feature>
<dbReference type="GO" id="GO:0042162">
    <property type="term" value="F:telomeric DNA binding"/>
    <property type="evidence" value="ECO:0007669"/>
    <property type="project" value="TreeGrafter"/>
</dbReference>
<dbReference type="SUPFAM" id="SSF48452">
    <property type="entry name" value="TPR-like"/>
    <property type="match status" value="1"/>
</dbReference>